<comment type="caution">
    <text evidence="2">The sequence shown here is derived from an EMBL/GenBank/DDBJ whole genome shotgun (WGS) entry which is preliminary data.</text>
</comment>
<keyword evidence="1" id="KW-0472">Membrane</keyword>
<organism evidence="2">
    <name type="scientific">marine sediment metagenome</name>
    <dbReference type="NCBI Taxonomy" id="412755"/>
    <lineage>
        <taxon>unclassified sequences</taxon>
        <taxon>metagenomes</taxon>
        <taxon>ecological metagenomes</taxon>
    </lineage>
</organism>
<keyword evidence="1" id="KW-0812">Transmembrane</keyword>
<evidence type="ECO:0000313" key="2">
    <source>
        <dbReference type="EMBL" id="KKL24516.1"/>
    </source>
</evidence>
<proteinExistence type="predicted"/>
<protein>
    <submittedName>
        <fullName evidence="2">Uncharacterized protein</fullName>
    </submittedName>
</protein>
<reference evidence="2" key="1">
    <citation type="journal article" date="2015" name="Nature">
        <title>Complex archaea that bridge the gap between prokaryotes and eukaryotes.</title>
        <authorList>
            <person name="Spang A."/>
            <person name="Saw J.H."/>
            <person name="Jorgensen S.L."/>
            <person name="Zaremba-Niedzwiedzka K."/>
            <person name="Martijn J."/>
            <person name="Lind A.E."/>
            <person name="van Eijk R."/>
            <person name="Schleper C."/>
            <person name="Guy L."/>
            <person name="Ettema T.J."/>
        </authorList>
    </citation>
    <scope>NUCLEOTIDE SEQUENCE</scope>
</reference>
<keyword evidence="1" id="KW-1133">Transmembrane helix</keyword>
<dbReference type="AlphaFoldDB" id="A0A0F9E3N2"/>
<name>A0A0F9E3N2_9ZZZZ</name>
<gene>
    <name evidence="2" type="ORF">LCGC14_2414550</name>
</gene>
<dbReference type="EMBL" id="LAZR01036566">
    <property type="protein sequence ID" value="KKL24516.1"/>
    <property type="molecule type" value="Genomic_DNA"/>
</dbReference>
<feature type="transmembrane region" description="Helical" evidence="1">
    <location>
        <begin position="40"/>
        <end position="58"/>
    </location>
</feature>
<evidence type="ECO:0000256" key="1">
    <source>
        <dbReference type="SAM" id="Phobius"/>
    </source>
</evidence>
<accession>A0A0F9E3N2</accession>
<sequence length="61" mass="6115">MSVRGLVVAVIGVVAFVVVDALVVNIITGTDTGSVLLQNILRVVVAAAIIIGVVKNLGSST</sequence>
<feature type="transmembrane region" description="Helical" evidence="1">
    <location>
        <begin position="6"/>
        <end position="28"/>
    </location>
</feature>